<dbReference type="Pfam" id="PF02670">
    <property type="entry name" value="DXP_reductoisom"/>
    <property type="match status" value="2"/>
</dbReference>
<feature type="domain" description="1-deoxy-D-xylulose 5-phosphate reductoisomerase N-terminal" evidence="10">
    <location>
        <begin position="7"/>
        <end position="58"/>
    </location>
</feature>
<feature type="domain" description="1-deoxy-D-xylulose 5-phosphate reductoisomerase C-terminal" evidence="11">
    <location>
        <begin position="123"/>
        <end position="206"/>
    </location>
</feature>
<reference evidence="14" key="1">
    <citation type="submission" date="2016-10" db="EMBL/GenBank/DDBJ databases">
        <authorList>
            <person name="de Groot N.N."/>
        </authorList>
    </citation>
    <scope>NUCLEOTIDE SEQUENCE [LARGE SCALE GENOMIC DNA]</scope>
    <source>
        <strain evidence="14">DSM 22127</strain>
    </source>
</reference>
<feature type="binding site" evidence="9">
    <location>
        <position position="129"/>
    </location>
    <ligand>
        <name>Mn(2+)</name>
        <dbReference type="ChEBI" id="CHEBI:29035"/>
    </ligand>
</feature>
<feature type="binding site" evidence="9">
    <location>
        <position position="128"/>
    </location>
    <ligand>
        <name>1-deoxy-D-xylulose 5-phosphate</name>
        <dbReference type="ChEBI" id="CHEBI:57792"/>
    </ligand>
</feature>
<feature type="binding site" evidence="9">
    <location>
        <position position="127"/>
    </location>
    <ligand>
        <name>Mn(2+)</name>
        <dbReference type="ChEBI" id="CHEBI:29035"/>
    </ligand>
</feature>
<feature type="binding site" evidence="9">
    <location>
        <position position="198"/>
    </location>
    <ligand>
        <name>1-deoxy-D-xylulose 5-phosphate</name>
        <dbReference type="ChEBI" id="CHEBI:57792"/>
    </ligand>
</feature>
<dbReference type="SUPFAM" id="SSF51735">
    <property type="entry name" value="NAD(P)-binding Rossmann-fold domains"/>
    <property type="match status" value="1"/>
</dbReference>
<dbReference type="UniPathway" id="UPA00056">
    <property type="reaction ID" value="UER00092"/>
</dbReference>
<keyword evidence="9" id="KW-0460">Magnesium</keyword>
<dbReference type="InterPro" id="IPR036169">
    <property type="entry name" value="DXPR_C_sf"/>
</dbReference>
<dbReference type="GO" id="GO:0051484">
    <property type="term" value="P:isopentenyl diphosphate biosynthetic process, methylerythritol 4-phosphate pathway involved in terpenoid biosynthetic process"/>
    <property type="evidence" value="ECO:0007669"/>
    <property type="project" value="TreeGrafter"/>
</dbReference>
<dbReference type="GO" id="GO:0030145">
    <property type="term" value="F:manganese ion binding"/>
    <property type="evidence" value="ECO:0007669"/>
    <property type="project" value="TreeGrafter"/>
</dbReference>
<dbReference type="AlphaFoldDB" id="A0A1H1YJA5"/>
<comment type="similarity">
    <text evidence="2 9">Belongs to the DXR family.</text>
</comment>
<feature type="binding site" evidence="9">
    <location>
        <position position="176"/>
    </location>
    <ligand>
        <name>1-deoxy-D-xylulose 5-phosphate</name>
        <dbReference type="ChEBI" id="CHEBI:57792"/>
    </ligand>
</feature>
<dbReference type="GO" id="GO:0030604">
    <property type="term" value="F:1-deoxy-D-xylulose-5-phosphate reductoisomerase activity"/>
    <property type="evidence" value="ECO:0007669"/>
    <property type="project" value="UniProtKB-UniRule"/>
</dbReference>
<name>A0A1H1YJA5_9ACTN</name>
<evidence type="ECO:0000256" key="8">
    <source>
        <dbReference type="ARBA" id="ARBA00048543"/>
    </source>
</evidence>
<feature type="binding site" evidence="9">
    <location>
        <position position="16"/>
    </location>
    <ligand>
        <name>NADPH</name>
        <dbReference type="ChEBI" id="CHEBI:57783"/>
    </ligand>
</feature>
<feature type="binding site" evidence="9">
    <location>
        <position position="14"/>
    </location>
    <ligand>
        <name>NADPH</name>
        <dbReference type="ChEBI" id="CHEBI:57783"/>
    </ligand>
</feature>
<feature type="binding site" evidence="9">
    <location>
        <position position="105"/>
    </location>
    <ligand>
        <name>NADPH</name>
        <dbReference type="ChEBI" id="CHEBI:57783"/>
    </ligand>
</feature>
<dbReference type="InterPro" id="IPR013512">
    <property type="entry name" value="DXP_reductoisomerase_N"/>
</dbReference>
<keyword evidence="14" id="KW-0413">Isomerase</keyword>
<feature type="binding site" evidence="9">
    <location>
        <position position="103"/>
    </location>
    <ligand>
        <name>NADPH</name>
        <dbReference type="ChEBI" id="CHEBI:57783"/>
    </ligand>
</feature>
<dbReference type="PIRSF" id="PIRSF006205">
    <property type="entry name" value="Dxp_reductismrs"/>
    <property type="match status" value="1"/>
</dbReference>
<dbReference type="InterPro" id="IPR013644">
    <property type="entry name" value="DXP_reductoisomerase_C"/>
</dbReference>
<evidence type="ECO:0000256" key="4">
    <source>
        <dbReference type="ARBA" id="ARBA00022857"/>
    </source>
</evidence>
<dbReference type="Pfam" id="PF08436">
    <property type="entry name" value="DXP_redisom_C"/>
    <property type="match status" value="1"/>
</dbReference>
<protein>
    <recommendedName>
        <fullName evidence="9">1-deoxy-D-xylulose 5-phosphate reductoisomerase</fullName>
        <shortName evidence="9">DXP reductoisomerase</shortName>
        <ecNumber evidence="9">1.1.1.267</ecNumber>
    </recommendedName>
    <alternativeName>
        <fullName evidence="9">1-deoxyxylulose-5-phosphate reductoisomerase</fullName>
    </alternativeName>
    <alternativeName>
        <fullName evidence="9">2-C-methyl-D-erythritol 4-phosphate synthase</fullName>
    </alternativeName>
</protein>
<dbReference type="InterPro" id="IPR036291">
    <property type="entry name" value="NAD(P)-bd_dom_sf"/>
</dbReference>
<dbReference type="SUPFAM" id="SSF55347">
    <property type="entry name" value="Glyceraldehyde-3-phosphate dehydrogenase-like, C-terminal domain"/>
    <property type="match status" value="1"/>
</dbReference>
<dbReference type="GO" id="GO:0016853">
    <property type="term" value="F:isomerase activity"/>
    <property type="evidence" value="ECO:0007669"/>
    <property type="project" value="UniProtKB-KW"/>
</dbReference>
<keyword evidence="6 9" id="KW-0464">Manganese</keyword>
<evidence type="ECO:0000256" key="3">
    <source>
        <dbReference type="ARBA" id="ARBA00022723"/>
    </source>
</evidence>
<evidence type="ECO:0000259" key="12">
    <source>
        <dbReference type="Pfam" id="PF13288"/>
    </source>
</evidence>
<comment type="caution">
    <text evidence="9">Lacks conserved residue(s) required for the propagation of feature annotation.</text>
</comment>
<feature type="binding site" evidence="9">
    <location>
        <position position="198"/>
    </location>
    <ligand>
        <name>Mn(2+)</name>
        <dbReference type="ChEBI" id="CHEBI:29035"/>
    </ligand>
</feature>
<feature type="binding site" evidence="9">
    <location>
        <position position="153"/>
    </location>
    <ligand>
        <name>1-deoxy-D-xylulose 5-phosphate</name>
        <dbReference type="ChEBI" id="CHEBI:57792"/>
    </ligand>
</feature>
<dbReference type="RefSeq" id="WP_091724920.1">
    <property type="nucleotide sequence ID" value="NZ_LT629757.1"/>
</dbReference>
<dbReference type="Gene3D" id="3.40.50.720">
    <property type="entry name" value="NAD(P)-binding Rossmann-like Domain"/>
    <property type="match status" value="2"/>
</dbReference>
<dbReference type="Pfam" id="PF13288">
    <property type="entry name" value="DXPR_C"/>
    <property type="match status" value="1"/>
</dbReference>
<dbReference type="PANTHER" id="PTHR30525">
    <property type="entry name" value="1-DEOXY-D-XYLULOSE 5-PHOSPHATE REDUCTOISOMERASE"/>
    <property type="match status" value="1"/>
</dbReference>
<dbReference type="EMBL" id="LT629757">
    <property type="protein sequence ID" value="SDR68472.1"/>
    <property type="molecule type" value="Genomic_DNA"/>
</dbReference>
<comment type="function">
    <text evidence="9">Catalyzes the NADPH-dependent rearrangement and reduction of 1-deoxy-D-xylulose-5-phosphate (DXP) to 2-C-methyl-D-erythritol 4-phosphate (MEP).</text>
</comment>
<dbReference type="Proteomes" id="UP000198859">
    <property type="component" value="Chromosome I"/>
</dbReference>
<evidence type="ECO:0000259" key="11">
    <source>
        <dbReference type="Pfam" id="PF08436"/>
    </source>
</evidence>
<comment type="pathway">
    <text evidence="1 9">Isoprenoid biosynthesis; isopentenyl diphosphate biosynthesis via DXP pathway; isopentenyl diphosphate from 1-deoxy-D-xylulose 5-phosphate: step 1/6.</text>
</comment>
<keyword evidence="5 9" id="KW-0560">Oxidoreductase</keyword>
<evidence type="ECO:0000313" key="15">
    <source>
        <dbReference type="Proteomes" id="UP000198859"/>
    </source>
</evidence>
<dbReference type="InterPro" id="IPR026877">
    <property type="entry name" value="DXPR_C"/>
</dbReference>
<evidence type="ECO:0000313" key="14">
    <source>
        <dbReference type="EMBL" id="SDT21474.1"/>
    </source>
</evidence>
<gene>
    <name evidence="9" type="primary">dxr</name>
    <name evidence="13" type="ORF">SAMN04488570_0003</name>
    <name evidence="14" type="ORF">SAMN04488570_3869</name>
</gene>
<accession>A0A1H1YJA5</accession>
<evidence type="ECO:0000259" key="10">
    <source>
        <dbReference type="Pfam" id="PF02670"/>
    </source>
</evidence>
<evidence type="ECO:0000256" key="1">
    <source>
        <dbReference type="ARBA" id="ARBA00005094"/>
    </source>
</evidence>
<dbReference type="SUPFAM" id="SSF69055">
    <property type="entry name" value="1-deoxy-D-xylulose-5-phosphate reductoisomerase, C-terminal domain"/>
    <property type="match status" value="1"/>
</dbReference>
<evidence type="ECO:0000256" key="7">
    <source>
        <dbReference type="ARBA" id="ARBA00023229"/>
    </source>
</evidence>
<feature type="binding site" evidence="9">
    <location>
        <position position="15"/>
    </location>
    <ligand>
        <name>NADPH</name>
        <dbReference type="ChEBI" id="CHEBI:57783"/>
    </ligand>
</feature>
<sequence>MSKRRDVVILGSTGSIGTQALDVVRAAPERFRVVALTAGGSQPELFEQQVAEFAPAFSGLGEDASVEAASLACDVVLNGITGAVGLRPTVAALEAGSVLALANKESLIIGGPVVTDLAAPGQIVPVDSEHSALAQCLRGGTAAEVRRLVLTASGGPFRGRTREQLAEVTPEQALDHPTWAMGPVVTINSATLVNKGLEVIEAHLLFDVPYADIEVVVHPTSVVHSMVEFTDGSTLAQASPPTMLIPIALGLAWPDRVPGTAPAVDWTRPQTWDFHPLDHDAFPAVRLARRAGERGGTAPAVYNAANEVCVEAFRTGRLPFVAIVDTIGEVLAAHDVRSGSADAPTPTGPQRLTVEDVLAADRWARDHTASLLEGTTR</sequence>
<organism evidence="14 15">
    <name type="scientific">Nocardioides scoriae</name>
    <dbReference type="NCBI Taxonomy" id="642780"/>
    <lineage>
        <taxon>Bacteria</taxon>
        <taxon>Bacillati</taxon>
        <taxon>Actinomycetota</taxon>
        <taxon>Actinomycetes</taxon>
        <taxon>Propionibacteriales</taxon>
        <taxon>Nocardioidaceae</taxon>
        <taxon>Nocardioides</taxon>
    </lineage>
</organism>
<comment type="cofactor">
    <cofactor evidence="9">
        <name>Mg(2+)</name>
        <dbReference type="ChEBI" id="CHEBI:18420"/>
    </cofactor>
    <cofactor evidence="9">
        <name>Mn(2+)</name>
        <dbReference type="ChEBI" id="CHEBI:29035"/>
    </cofactor>
</comment>
<feature type="binding site" evidence="9">
    <location>
        <position position="194"/>
    </location>
    <ligand>
        <name>1-deoxy-D-xylulose 5-phosphate</name>
        <dbReference type="ChEBI" id="CHEBI:57792"/>
    </ligand>
</feature>
<feature type="binding site" evidence="9">
    <location>
        <position position="189"/>
    </location>
    <ligand>
        <name>1-deoxy-D-xylulose 5-phosphate</name>
        <dbReference type="ChEBI" id="CHEBI:57792"/>
    </ligand>
</feature>
<evidence type="ECO:0000256" key="9">
    <source>
        <dbReference type="HAMAP-Rule" id="MF_00183"/>
    </source>
</evidence>
<dbReference type="EC" id="1.1.1.267" evidence="9"/>
<dbReference type="HAMAP" id="MF_00183">
    <property type="entry name" value="DXP_reductoisom"/>
    <property type="match status" value="1"/>
</dbReference>
<feature type="binding site" evidence="9">
    <location>
        <position position="129"/>
    </location>
    <ligand>
        <name>1-deoxy-D-xylulose 5-phosphate</name>
        <dbReference type="ChEBI" id="CHEBI:57792"/>
    </ligand>
</feature>
<keyword evidence="7 9" id="KW-0414">Isoprene biosynthesis</keyword>
<dbReference type="GO" id="GO:0070402">
    <property type="term" value="F:NADPH binding"/>
    <property type="evidence" value="ECO:0007669"/>
    <property type="project" value="InterPro"/>
</dbReference>
<feature type="domain" description="DXP reductoisomerase C-terminal" evidence="12">
    <location>
        <begin position="239"/>
        <end position="366"/>
    </location>
</feature>
<keyword evidence="15" id="KW-1185">Reference proteome</keyword>
<feature type="domain" description="1-deoxy-D-xylulose 5-phosphate reductoisomerase N-terminal" evidence="10">
    <location>
        <begin position="60"/>
        <end position="111"/>
    </location>
</feature>
<dbReference type="Gene3D" id="1.10.1740.10">
    <property type="match status" value="1"/>
</dbReference>
<proteinExistence type="inferred from homology"/>
<evidence type="ECO:0000256" key="2">
    <source>
        <dbReference type="ARBA" id="ARBA00006825"/>
    </source>
</evidence>
<feature type="binding site" evidence="9">
    <location>
        <position position="104"/>
    </location>
    <ligand>
        <name>1-deoxy-D-xylulose 5-phosphate</name>
        <dbReference type="ChEBI" id="CHEBI:57792"/>
    </ligand>
</feature>
<feature type="binding site" evidence="9">
    <location>
        <position position="39"/>
    </location>
    <ligand>
        <name>NADPH</name>
        <dbReference type="ChEBI" id="CHEBI:57783"/>
    </ligand>
</feature>
<keyword evidence="4 9" id="KW-0521">NADP</keyword>
<reference evidence="15" key="2">
    <citation type="submission" date="2016-10" db="EMBL/GenBank/DDBJ databases">
        <authorList>
            <person name="Varghese N."/>
            <person name="Submissions S."/>
        </authorList>
    </citation>
    <scope>NUCLEOTIDE SEQUENCE [LARGE SCALE GENOMIC DNA]</scope>
    <source>
        <strain evidence="15">DSM 22127</strain>
    </source>
</reference>
<evidence type="ECO:0000313" key="13">
    <source>
        <dbReference type="EMBL" id="SDR68472.1"/>
    </source>
</evidence>
<keyword evidence="3 9" id="KW-0479">Metal-binding</keyword>
<feature type="binding site" evidence="9">
    <location>
        <position position="195"/>
    </location>
    <ligand>
        <name>1-deoxy-D-xylulose 5-phosphate</name>
        <dbReference type="ChEBI" id="CHEBI:57792"/>
    </ligand>
</feature>
<comment type="catalytic activity">
    <reaction evidence="8">
        <text>2-C-methyl-D-erythritol 4-phosphate + NADP(+) = 1-deoxy-D-xylulose 5-phosphate + NADPH + H(+)</text>
        <dbReference type="Rhea" id="RHEA:13717"/>
        <dbReference type="ChEBI" id="CHEBI:15378"/>
        <dbReference type="ChEBI" id="CHEBI:57783"/>
        <dbReference type="ChEBI" id="CHEBI:57792"/>
        <dbReference type="ChEBI" id="CHEBI:58262"/>
        <dbReference type="ChEBI" id="CHEBI:58349"/>
        <dbReference type="EC" id="1.1.1.267"/>
    </reaction>
    <physiologicalReaction direction="right-to-left" evidence="8">
        <dbReference type="Rhea" id="RHEA:13719"/>
    </physiologicalReaction>
</comment>
<dbReference type="EMBL" id="LT629757">
    <property type="protein sequence ID" value="SDT21474.1"/>
    <property type="molecule type" value="Genomic_DNA"/>
</dbReference>
<evidence type="ECO:0000256" key="5">
    <source>
        <dbReference type="ARBA" id="ARBA00023002"/>
    </source>
</evidence>
<evidence type="ECO:0000256" key="6">
    <source>
        <dbReference type="ARBA" id="ARBA00023211"/>
    </source>
</evidence>
<feature type="binding site" evidence="9">
    <location>
        <position position="182"/>
    </location>
    <ligand>
        <name>NADPH</name>
        <dbReference type="ChEBI" id="CHEBI:57783"/>
    </ligand>
</feature>
<feature type="binding site" evidence="9">
    <location>
        <position position="13"/>
    </location>
    <ligand>
        <name>NADPH</name>
        <dbReference type="ChEBI" id="CHEBI:57783"/>
    </ligand>
</feature>
<dbReference type="PANTHER" id="PTHR30525:SF0">
    <property type="entry name" value="1-DEOXY-D-XYLULOSE 5-PHOSPHATE REDUCTOISOMERASE, CHLOROPLASTIC"/>
    <property type="match status" value="1"/>
</dbReference>
<dbReference type="STRING" id="642780.SAMN04488570_0003"/>
<dbReference type="OrthoDB" id="9806546at2"/>
<dbReference type="InterPro" id="IPR003821">
    <property type="entry name" value="DXP_reductoisomerase"/>
</dbReference>